<dbReference type="EMBL" id="CP020715">
    <property type="protein sequence ID" value="ARJ04004.1"/>
    <property type="molecule type" value="Genomic_DNA"/>
</dbReference>
<evidence type="ECO:0000259" key="2">
    <source>
        <dbReference type="Pfam" id="PF02836"/>
    </source>
</evidence>
<dbReference type="SUPFAM" id="SSF49303">
    <property type="entry name" value="beta-Galactosidase/glucuronidase domain"/>
    <property type="match status" value="1"/>
</dbReference>
<gene>
    <name evidence="4" type="ORF">B5808_01205</name>
</gene>
<dbReference type="STRING" id="1619308.B5808_01205"/>
<dbReference type="Pfam" id="PF02837">
    <property type="entry name" value="Glyco_hydro_2_N"/>
    <property type="match status" value="1"/>
</dbReference>
<dbReference type="RefSeq" id="WP_085017816.1">
    <property type="nucleotide sequence ID" value="NZ_BMHD01000001.1"/>
</dbReference>
<dbReference type="Pfam" id="PF02836">
    <property type="entry name" value="Glyco_hydro_2_C"/>
    <property type="match status" value="1"/>
</dbReference>
<name>A0A1X9LFQ6_9MICO</name>
<keyword evidence="5" id="KW-1185">Reference proteome</keyword>
<comment type="similarity">
    <text evidence="1">Belongs to the glycosyl hydrolase 2 family.</text>
</comment>
<dbReference type="InterPro" id="IPR006103">
    <property type="entry name" value="Glyco_hydro_2_cat"/>
</dbReference>
<evidence type="ECO:0000313" key="4">
    <source>
        <dbReference type="EMBL" id="ARJ04004.1"/>
    </source>
</evidence>
<dbReference type="KEGG" id="cphy:B5808_01205"/>
<evidence type="ECO:0000313" key="5">
    <source>
        <dbReference type="Proteomes" id="UP000192775"/>
    </source>
</evidence>
<dbReference type="GO" id="GO:0004553">
    <property type="term" value="F:hydrolase activity, hydrolyzing O-glycosyl compounds"/>
    <property type="evidence" value="ECO:0007669"/>
    <property type="project" value="InterPro"/>
</dbReference>
<dbReference type="AlphaFoldDB" id="A0A1X9LFQ6"/>
<dbReference type="GO" id="GO:0005975">
    <property type="term" value="P:carbohydrate metabolic process"/>
    <property type="evidence" value="ECO:0007669"/>
    <property type="project" value="InterPro"/>
</dbReference>
<accession>A0A1X9LFQ6</accession>
<dbReference type="PANTHER" id="PTHR42732:SF3">
    <property type="entry name" value="HYDROLASE"/>
    <property type="match status" value="1"/>
</dbReference>
<organism evidence="4 5">
    <name type="scientific">Cnuibacter physcomitrellae</name>
    <dbReference type="NCBI Taxonomy" id="1619308"/>
    <lineage>
        <taxon>Bacteria</taxon>
        <taxon>Bacillati</taxon>
        <taxon>Actinomycetota</taxon>
        <taxon>Actinomycetes</taxon>
        <taxon>Micrococcales</taxon>
        <taxon>Microbacteriaceae</taxon>
        <taxon>Cnuibacter</taxon>
    </lineage>
</organism>
<dbReference type="InterPro" id="IPR051913">
    <property type="entry name" value="GH2_Domain-Containing"/>
</dbReference>
<dbReference type="Gene3D" id="3.20.20.80">
    <property type="entry name" value="Glycosidases"/>
    <property type="match status" value="1"/>
</dbReference>
<evidence type="ECO:0000259" key="3">
    <source>
        <dbReference type="Pfam" id="PF02837"/>
    </source>
</evidence>
<dbReference type="InterPro" id="IPR036156">
    <property type="entry name" value="Beta-gal/glucu_dom_sf"/>
</dbReference>
<feature type="domain" description="Glycoside hydrolase family 2 catalytic" evidence="2">
    <location>
        <begin position="314"/>
        <end position="472"/>
    </location>
</feature>
<dbReference type="Gene3D" id="2.60.120.260">
    <property type="entry name" value="Galactose-binding domain-like"/>
    <property type="match status" value="1"/>
</dbReference>
<dbReference type="Proteomes" id="UP000192775">
    <property type="component" value="Chromosome"/>
</dbReference>
<dbReference type="InterPro" id="IPR006104">
    <property type="entry name" value="Glyco_hydro_2_N"/>
</dbReference>
<protein>
    <submittedName>
        <fullName evidence="4">Glycoside hydrolase family 2</fullName>
    </submittedName>
</protein>
<reference evidence="4 5" key="1">
    <citation type="submission" date="2017-04" db="EMBL/GenBank/DDBJ databases">
        <authorList>
            <person name="Afonso C.L."/>
            <person name="Miller P.J."/>
            <person name="Scott M.A."/>
            <person name="Spackman E."/>
            <person name="Goraichik I."/>
            <person name="Dimitrov K.M."/>
            <person name="Suarez D.L."/>
            <person name="Swayne D.E."/>
        </authorList>
    </citation>
    <scope>NUCLEOTIDE SEQUENCE [LARGE SCALE GENOMIC DNA]</scope>
    <source>
        <strain evidence="5">XA(T)</strain>
    </source>
</reference>
<dbReference type="SUPFAM" id="SSF51445">
    <property type="entry name" value="(Trans)glycosidases"/>
    <property type="match status" value="1"/>
</dbReference>
<feature type="domain" description="Glycosyl hydrolases family 2 sugar binding" evidence="3">
    <location>
        <begin position="103"/>
        <end position="172"/>
    </location>
</feature>
<dbReference type="InterPro" id="IPR008979">
    <property type="entry name" value="Galactose-bd-like_sf"/>
</dbReference>
<dbReference type="InterPro" id="IPR017853">
    <property type="entry name" value="GH"/>
</dbReference>
<proteinExistence type="inferred from homology"/>
<sequence length="619" mass="68151">MTAPTFPRGRAALPDATTQDGTYPRPQLVRARWTDLSGPWDFAWDDSLERTPSEVEFHHRIEVPFPPESPASGLGDTGFHPCVWYRRTITPADLEGAGFAVGDDARLLLHFGAVDHDCEVWLNGALVATHSGGQTPFSADVTAHLTGEGDELVVRAVDLPSDVSILRGKQDWRQEPHTIWYHRTTGIWQPVWLEAVPATSIAHVAWRSDLVSATVDAEIELRGRVDPGAELTVALRHAGELLAQSSVRTLGESIVTVRLVIPRQLNGQAYEELLWSPDRPTLLSATVSITGDGASADEVASYVGLRSVGTAPDALLLNDRPVPFRAVLAQNYWPETHNAATAEMLRREVELILELGFTAARVHQKAEDPRFLFWADRLGLMIWGETASAYAFDRRSMTELVTEWSAIVRRDSSHPSIVTWVPLNESWGVQHISHDPRQQAFSRSIADLTRALDGTRPVISNDGWEHTRSDIVTIHDYECDPSVLAERYGSRESLQRMLDGFGPAGRRMTAGVDDPRRPAHDDSLPVMLTEFGGVSLATGTEGDWGYATAADPDGFESHVTDILGVVGRMRTLAGYCYTQLTDTGQETNGLLYADRTPKFPIERIRAAVQGRTAPVSPEA</sequence>
<keyword evidence="4" id="KW-0378">Hydrolase</keyword>
<dbReference type="PANTHER" id="PTHR42732">
    <property type="entry name" value="BETA-GALACTOSIDASE"/>
    <property type="match status" value="1"/>
</dbReference>
<dbReference type="SUPFAM" id="SSF49785">
    <property type="entry name" value="Galactose-binding domain-like"/>
    <property type="match status" value="1"/>
</dbReference>
<evidence type="ECO:0000256" key="1">
    <source>
        <dbReference type="ARBA" id="ARBA00007401"/>
    </source>
</evidence>